<dbReference type="GeneID" id="106302236"/>
<dbReference type="EnsemblPlants" id="Bo1g076890.1">
    <property type="protein sequence ID" value="Bo1g076890.1"/>
    <property type="gene ID" value="Bo1g076890"/>
</dbReference>
<protein>
    <recommendedName>
        <fullName evidence="1">Helitron helicase-like domain-containing protein</fullName>
    </recommendedName>
</protein>
<dbReference type="PANTHER" id="PTHR10492">
    <property type="match status" value="1"/>
</dbReference>
<accession>A0A0D3A958</accession>
<dbReference type="OMA" id="HIHEDAQ"/>
<dbReference type="eggNOG" id="KOG0987">
    <property type="taxonomic scope" value="Eukaryota"/>
</dbReference>
<dbReference type="AlphaFoldDB" id="A0A0D3A958"/>
<proteinExistence type="predicted"/>
<evidence type="ECO:0000313" key="2">
    <source>
        <dbReference type="EnsemblPlants" id="Bo1g076890.1"/>
    </source>
</evidence>
<dbReference type="Gramene" id="Bo1g076890.1">
    <property type="protein sequence ID" value="Bo1g076890.1"/>
    <property type="gene ID" value="Bo1g076890"/>
</dbReference>
<evidence type="ECO:0000259" key="1">
    <source>
        <dbReference type="Pfam" id="PF14214"/>
    </source>
</evidence>
<dbReference type="STRING" id="109376.A0A0D3A958"/>
<dbReference type="Pfam" id="PF14214">
    <property type="entry name" value="Helitron_like_N"/>
    <property type="match status" value="1"/>
</dbReference>
<dbReference type="HOGENOM" id="CLU_001324_3_2_1"/>
<dbReference type="PANTHER" id="PTHR10492:SF101">
    <property type="entry name" value="ATP-DEPENDENT DNA HELICASE"/>
    <property type="match status" value="1"/>
</dbReference>
<feature type="domain" description="Helitron helicase-like" evidence="1">
    <location>
        <begin position="1"/>
        <end position="98"/>
    </location>
</feature>
<name>A0A0D3A958_BRAOL</name>
<evidence type="ECO:0000313" key="3">
    <source>
        <dbReference type="Proteomes" id="UP000032141"/>
    </source>
</evidence>
<sequence>MKQHYYDAMALCKYHGFPDIFITFTCNPKWPEVTRYLKKYNLTTEDRPEILCTVFKMKLDNLIGELTKKNGSLFGLVAAVMYTIEFQKRGMPHAHILVFMEKGSKFPTADDIDKIISAEIPDKTVDPDLYVIVGDCMMHGPCGAAKKDNVCMVNGKCSKMFPKPLNIRTSIDANGFPAYMYRIDGRFIEKNGIRLDNGFV</sequence>
<keyword evidence="3" id="KW-1185">Reference proteome</keyword>
<dbReference type="InterPro" id="IPR025476">
    <property type="entry name" value="Helitron_helicase-like"/>
</dbReference>
<reference evidence="2" key="2">
    <citation type="submission" date="2015-03" db="UniProtKB">
        <authorList>
            <consortium name="EnsemblPlants"/>
        </authorList>
    </citation>
    <scope>IDENTIFICATION</scope>
</reference>
<reference evidence="2 3" key="1">
    <citation type="journal article" date="2014" name="Genome Biol.">
        <title>Transcriptome and methylome profiling reveals relics of genome dominance in the mesopolyploid Brassica oleracea.</title>
        <authorList>
            <person name="Parkin I.A."/>
            <person name="Koh C."/>
            <person name="Tang H."/>
            <person name="Robinson S.J."/>
            <person name="Kagale S."/>
            <person name="Clarke W.E."/>
            <person name="Town C.D."/>
            <person name="Nixon J."/>
            <person name="Krishnakumar V."/>
            <person name="Bidwell S.L."/>
            <person name="Denoeud F."/>
            <person name="Belcram H."/>
            <person name="Links M.G."/>
            <person name="Just J."/>
            <person name="Clarke C."/>
            <person name="Bender T."/>
            <person name="Huebert T."/>
            <person name="Mason A.S."/>
            <person name="Pires J.C."/>
            <person name="Barker G."/>
            <person name="Moore J."/>
            <person name="Walley P.G."/>
            <person name="Manoli S."/>
            <person name="Batley J."/>
            <person name="Edwards D."/>
            <person name="Nelson M.N."/>
            <person name="Wang X."/>
            <person name="Paterson A.H."/>
            <person name="King G."/>
            <person name="Bancroft I."/>
            <person name="Chalhoub B."/>
            <person name="Sharpe A.G."/>
        </authorList>
    </citation>
    <scope>NUCLEOTIDE SEQUENCE</scope>
    <source>
        <strain evidence="2 3">cv. TO1000</strain>
    </source>
</reference>
<dbReference type="KEGG" id="boe:106302236"/>
<dbReference type="Proteomes" id="UP000032141">
    <property type="component" value="Chromosome C1"/>
</dbReference>
<organism evidence="2 3">
    <name type="scientific">Brassica oleracea var. oleracea</name>
    <dbReference type="NCBI Taxonomy" id="109376"/>
    <lineage>
        <taxon>Eukaryota</taxon>
        <taxon>Viridiplantae</taxon>
        <taxon>Streptophyta</taxon>
        <taxon>Embryophyta</taxon>
        <taxon>Tracheophyta</taxon>
        <taxon>Spermatophyta</taxon>
        <taxon>Magnoliopsida</taxon>
        <taxon>eudicotyledons</taxon>
        <taxon>Gunneridae</taxon>
        <taxon>Pentapetalae</taxon>
        <taxon>rosids</taxon>
        <taxon>malvids</taxon>
        <taxon>Brassicales</taxon>
        <taxon>Brassicaceae</taxon>
        <taxon>Brassiceae</taxon>
        <taxon>Brassica</taxon>
    </lineage>
</organism>
<dbReference type="RefSeq" id="XP_013594232.1">
    <property type="nucleotide sequence ID" value="XM_013738778.1"/>
</dbReference>